<accession>A0A926DS74</accession>
<keyword evidence="3" id="KW-1185">Reference proteome</keyword>
<dbReference type="Proteomes" id="UP000657006">
    <property type="component" value="Unassembled WGS sequence"/>
</dbReference>
<name>A0A926DS74_9FIRM</name>
<organism evidence="2 3">
    <name type="scientific">Bianquea renquensis</name>
    <dbReference type="NCBI Taxonomy" id="2763661"/>
    <lineage>
        <taxon>Bacteria</taxon>
        <taxon>Bacillati</taxon>
        <taxon>Bacillota</taxon>
        <taxon>Clostridia</taxon>
        <taxon>Eubacteriales</taxon>
        <taxon>Bianqueaceae</taxon>
        <taxon>Bianquea</taxon>
    </lineage>
</organism>
<dbReference type="EMBL" id="JACRSQ010000004">
    <property type="protein sequence ID" value="MBC8542847.1"/>
    <property type="molecule type" value="Genomic_DNA"/>
</dbReference>
<comment type="caution">
    <text evidence="2">The sequence shown here is derived from an EMBL/GenBank/DDBJ whole genome shotgun (WGS) entry which is preliminary data.</text>
</comment>
<dbReference type="RefSeq" id="WP_177719549.1">
    <property type="nucleotide sequence ID" value="NZ_JACRSQ010000004.1"/>
</dbReference>
<feature type="domain" description="N-acetyltransferase" evidence="1">
    <location>
        <begin position="1"/>
        <end position="138"/>
    </location>
</feature>
<evidence type="ECO:0000313" key="3">
    <source>
        <dbReference type="Proteomes" id="UP000657006"/>
    </source>
</evidence>
<dbReference type="PROSITE" id="PS51186">
    <property type="entry name" value="GNAT"/>
    <property type="match status" value="1"/>
</dbReference>
<dbReference type="InterPro" id="IPR000182">
    <property type="entry name" value="GNAT_dom"/>
</dbReference>
<proteinExistence type="predicted"/>
<dbReference type="Gene3D" id="3.40.630.30">
    <property type="match status" value="1"/>
</dbReference>
<evidence type="ECO:0000313" key="2">
    <source>
        <dbReference type="EMBL" id="MBC8542847.1"/>
    </source>
</evidence>
<evidence type="ECO:0000259" key="1">
    <source>
        <dbReference type="PROSITE" id="PS51186"/>
    </source>
</evidence>
<gene>
    <name evidence="2" type="ORF">H8730_04715</name>
</gene>
<sequence length="138" mass="16279">MTVELATIHDIKKIKKYDSHIPSNRLGECIDNNLVYVLHDEEHGNAIVGILRYSLFWQSIPFLDRLYIEEEYRGKGYGTLMMGHWENAMRRMRYQYGMLSTQEDETAKFFYENLGYKKIGAFLPPEQSADELIYLKTL</sequence>
<dbReference type="SUPFAM" id="SSF55729">
    <property type="entry name" value="Acyl-CoA N-acyltransferases (Nat)"/>
    <property type="match status" value="1"/>
</dbReference>
<dbReference type="AlphaFoldDB" id="A0A926DS74"/>
<dbReference type="Pfam" id="PF13508">
    <property type="entry name" value="Acetyltransf_7"/>
    <property type="match status" value="1"/>
</dbReference>
<dbReference type="GO" id="GO:0016747">
    <property type="term" value="F:acyltransferase activity, transferring groups other than amino-acyl groups"/>
    <property type="evidence" value="ECO:0007669"/>
    <property type="project" value="InterPro"/>
</dbReference>
<protein>
    <submittedName>
        <fullName evidence="2">GNAT family N-acetyltransferase</fullName>
    </submittedName>
</protein>
<dbReference type="CDD" id="cd04301">
    <property type="entry name" value="NAT_SF"/>
    <property type="match status" value="1"/>
</dbReference>
<reference evidence="2" key="1">
    <citation type="submission" date="2020-08" db="EMBL/GenBank/DDBJ databases">
        <title>Genome public.</title>
        <authorList>
            <person name="Liu C."/>
            <person name="Sun Q."/>
        </authorList>
    </citation>
    <scope>NUCLEOTIDE SEQUENCE</scope>
    <source>
        <strain evidence="2">NSJ-32</strain>
    </source>
</reference>
<dbReference type="InterPro" id="IPR016181">
    <property type="entry name" value="Acyl_CoA_acyltransferase"/>
</dbReference>